<accession>A0A9X2FNH4</accession>
<dbReference type="InterPro" id="IPR046682">
    <property type="entry name" value="DUF6552"/>
</dbReference>
<feature type="transmembrane region" description="Helical" evidence="1">
    <location>
        <begin position="44"/>
        <end position="61"/>
    </location>
</feature>
<dbReference type="EMBL" id="JAMYXC010000092">
    <property type="protein sequence ID" value="MCP1168161.1"/>
    <property type="molecule type" value="Genomic_DNA"/>
</dbReference>
<keyword evidence="3" id="KW-1185">Reference proteome</keyword>
<dbReference type="RefSeq" id="WP_253330907.1">
    <property type="nucleotide sequence ID" value="NZ_JAMYXC010000092.1"/>
</dbReference>
<organism evidence="2 3">
    <name type="scientific">Limimaricola litoreus</name>
    <dbReference type="NCBI Taxonomy" id="2955316"/>
    <lineage>
        <taxon>Bacteria</taxon>
        <taxon>Pseudomonadati</taxon>
        <taxon>Pseudomonadota</taxon>
        <taxon>Alphaproteobacteria</taxon>
        <taxon>Rhodobacterales</taxon>
        <taxon>Paracoccaceae</taxon>
        <taxon>Limimaricola</taxon>
    </lineage>
</organism>
<gene>
    <name evidence="2" type="ORF">NHG85_06415</name>
</gene>
<sequence length="84" mass="8931">MPGAALRPSFWRDPRLAFAVKWIASVIQIAGYAATAFGVTPLNLYLFLGGVVGWLAMGILWNDRAIMLIHLVALGAMLAGMASG</sequence>
<keyword evidence="1" id="KW-1133">Transmembrane helix</keyword>
<evidence type="ECO:0000256" key="1">
    <source>
        <dbReference type="SAM" id="Phobius"/>
    </source>
</evidence>
<protein>
    <recommendedName>
        <fullName evidence="4">Ubiquinone biosynthesis methyltransferase UbiE</fullName>
    </recommendedName>
</protein>
<keyword evidence="1" id="KW-0812">Transmembrane</keyword>
<name>A0A9X2FNH4_9RHOB</name>
<evidence type="ECO:0000313" key="3">
    <source>
        <dbReference type="Proteomes" id="UP001139477"/>
    </source>
</evidence>
<evidence type="ECO:0008006" key="4">
    <source>
        <dbReference type="Google" id="ProtNLM"/>
    </source>
</evidence>
<keyword evidence="1" id="KW-0472">Membrane</keyword>
<dbReference type="AlphaFoldDB" id="A0A9X2FNH4"/>
<proteinExistence type="predicted"/>
<dbReference type="Pfam" id="PF20189">
    <property type="entry name" value="DUF6552"/>
    <property type="match status" value="1"/>
</dbReference>
<comment type="caution">
    <text evidence="2">The sequence shown here is derived from an EMBL/GenBank/DDBJ whole genome shotgun (WGS) entry which is preliminary data.</text>
</comment>
<reference evidence="2" key="1">
    <citation type="submission" date="2022-06" db="EMBL/GenBank/DDBJ databases">
        <title>Limimaricola sediminis sp. nov., isolated from an intertidal sediment.</title>
        <authorList>
            <person name="Shao X."/>
        </authorList>
    </citation>
    <scope>NUCLEOTIDE SEQUENCE</scope>
    <source>
        <strain evidence="2">ASW11-118</strain>
    </source>
</reference>
<feature type="transmembrane region" description="Helical" evidence="1">
    <location>
        <begin position="16"/>
        <end position="38"/>
    </location>
</feature>
<evidence type="ECO:0000313" key="2">
    <source>
        <dbReference type="EMBL" id="MCP1168161.1"/>
    </source>
</evidence>
<feature type="transmembrane region" description="Helical" evidence="1">
    <location>
        <begin position="66"/>
        <end position="83"/>
    </location>
</feature>
<dbReference type="Proteomes" id="UP001139477">
    <property type="component" value="Unassembled WGS sequence"/>
</dbReference>